<dbReference type="SUPFAM" id="SSF47413">
    <property type="entry name" value="lambda repressor-like DNA-binding domains"/>
    <property type="match status" value="1"/>
</dbReference>
<sequence>MITQFEEINEIEDDHERLIILRKRLGKTQYQLAMELGYSESYIGQVENYKQPFSDKLRARINHYLVQEKVKEKDATDLFSNFG</sequence>
<dbReference type="GO" id="GO:0003677">
    <property type="term" value="F:DNA binding"/>
    <property type="evidence" value="ECO:0007669"/>
    <property type="project" value="InterPro"/>
</dbReference>
<evidence type="ECO:0000313" key="3">
    <source>
        <dbReference type="Proteomes" id="UP001145050"/>
    </source>
</evidence>
<dbReference type="AlphaFoldDB" id="A0A9X3WTC0"/>
<gene>
    <name evidence="2" type="ORF">NC797_07120</name>
</gene>
<dbReference type="Proteomes" id="UP001145050">
    <property type="component" value="Unassembled WGS sequence"/>
</dbReference>
<feature type="domain" description="HTH cro/C1-type" evidence="1">
    <location>
        <begin position="18"/>
        <end position="48"/>
    </location>
</feature>
<dbReference type="PROSITE" id="PS50943">
    <property type="entry name" value="HTH_CROC1"/>
    <property type="match status" value="1"/>
</dbReference>
<evidence type="ECO:0000313" key="2">
    <source>
        <dbReference type="EMBL" id="MDC3424278.1"/>
    </source>
</evidence>
<dbReference type="Pfam" id="PF01381">
    <property type="entry name" value="HTH_3"/>
    <property type="match status" value="1"/>
</dbReference>
<reference evidence="2" key="1">
    <citation type="submission" date="2022-06" db="EMBL/GenBank/DDBJ databases">
        <title>Aquibacillus sp. a new bacterium isolated from soil saline samples.</title>
        <authorList>
            <person name="Galisteo C."/>
            <person name="De La Haba R."/>
            <person name="Sanchez-Porro C."/>
            <person name="Ventosa A."/>
        </authorList>
    </citation>
    <scope>NUCLEOTIDE SEQUENCE</scope>
    <source>
        <strain evidence="2">3ASR75-11</strain>
    </source>
</reference>
<comment type="caution">
    <text evidence="2">The sequence shown here is derived from an EMBL/GenBank/DDBJ whole genome shotgun (WGS) entry which is preliminary data.</text>
</comment>
<dbReference type="InterPro" id="IPR010982">
    <property type="entry name" value="Lambda_DNA-bd_dom_sf"/>
</dbReference>
<name>A0A9X3WTC0_9BACI</name>
<evidence type="ECO:0000259" key="1">
    <source>
        <dbReference type="PROSITE" id="PS50943"/>
    </source>
</evidence>
<accession>A0A9X3WTC0</accession>
<protein>
    <submittedName>
        <fullName evidence="2">Helix-turn-helix domain-containing protein</fullName>
    </submittedName>
</protein>
<organism evidence="2 3">
    <name type="scientific">Terrihalobacillus insolitus</name>
    <dbReference type="NCBI Taxonomy" id="2950438"/>
    <lineage>
        <taxon>Bacteria</taxon>
        <taxon>Bacillati</taxon>
        <taxon>Bacillota</taxon>
        <taxon>Bacilli</taxon>
        <taxon>Bacillales</taxon>
        <taxon>Bacillaceae</taxon>
        <taxon>Terrihalobacillus</taxon>
    </lineage>
</organism>
<dbReference type="Gene3D" id="1.10.260.40">
    <property type="entry name" value="lambda repressor-like DNA-binding domains"/>
    <property type="match status" value="1"/>
</dbReference>
<dbReference type="InterPro" id="IPR001387">
    <property type="entry name" value="Cro/C1-type_HTH"/>
</dbReference>
<dbReference type="RefSeq" id="WP_272436083.1">
    <property type="nucleotide sequence ID" value="NZ_JAMQKB010000005.1"/>
</dbReference>
<dbReference type="EMBL" id="JAMQKB010000005">
    <property type="protein sequence ID" value="MDC3424278.1"/>
    <property type="molecule type" value="Genomic_DNA"/>
</dbReference>
<keyword evidence="3" id="KW-1185">Reference proteome</keyword>
<proteinExistence type="predicted"/>
<dbReference type="CDD" id="cd00093">
    <property type="entry name" value="HTH_XRE"/>
    <property type="match status" value="1"/>
</dbReference>